<dbReference type="Proteomes" id="UP000692954">
    <property type="component" value="Unassembled WGS sequence"/>
</dbReference>
<comment type="caution">
    <text evidence="1">The sequence shown here is derived from an EMBL/GenBank/DDBJ whole genome shotgun (WGS) entry which is preliminary data.</text>
</comment>
<dbReference type="OrthoDB" id="301523at2759"/>
<name>A0A8S1NGV6_9CILI</name>
<dbReference type="AlphaFoldDB" id="A0A8S1NGV6"/>
<proteinExistence type="predicted"/>
<evidence type="ECO:0000313" key="2">
    <source>
        <dbReference type="Proteomes" id="UP000692954"/>
    </source>
</evidence>
<gene>
    <name evidence="1" type="ORF">PSON_ATCC_30995.1.T0540066</name>
</gene>
<dbReference type="EMBL" id="CAJJDN010000054">
    <property type="protein sequence ID" value="CAD8089341.1"/>
    <property type="molecule type" value="Genomic_DNA"/>
</dbReference>
<sequence>MGAAACKKDEIEIKNLYQLYLRVSKQKLPDQIASELLSIRTRIIKDKVPKECQLIYNILLNNTQDEAIFEILRLQFQQVQNLNQAGLKNDRQYQVFLNSFRFLNLQDLRKYIQIDFYKNNNFISEILNLFYTIELYCQKISLFLSRISPKYYLFFYSLLWKQYKHNVNVMKNIYHFHFIDNNQFNKIPLNFTFQLFMYKIWGNNIQPQLNKIQIGQLLHDKTNEQLIQYFNDFIEISINEYQLIYSGNIGLKNSKGFQNFLNILFELLNEEFDGVFNKNVEKILNYIKENKFLNQILNEQILIHYIYPSVFEYIETHLSQILKETFKITKKYLLELIVEDKVSNKTLSKLLLEEYDENLTKYSQMSSSQCKTNYTSSLKVNYFSVQNQEETTFFNYQNNKWEHFSNIQHQNCMNIIELSTKVDEEKKKLEQRSSQFFKTFNTENLKQQEFIISYINIILDYTYVNKQEEISELILQFNLFY</sequence>
<accession>A0A8S1NGV6</accession>
<protein>
    <submittedName>
        <fullName evidence="1">Uncharacterized protein</fullName>
    </submittedName>
</protein>
<organism evidence="1 2">
    <name type="scientific">Paramecium sonneborni</name>
    <dbReference type="NCBI Taxonomy" id="65129"/>
    <lineage>
        <taxon>Eukaryota</taxon>
        <taxon>Sar</taxon>
        <taxon>Alveolata</taxon>
        <taxon>Ciliophora</taxon>
        <taxon>Intramacronucleata</taxon>
        <taxon>Oligohymenophorea</taxon>
        <taxon>Peniculida</taxon>
        <taxon>Parameciidae</taxon>
        <taxon>Paramecium</taxon>
    </lineage>
</organism>
<keyword evidence="2" id="KW-1185">Reference proteome</keyword>
<reference evidence="1" key="1">
    <citation type="submission" date="2021-01" db="EMBL/GenBank/DDBJ databases">
        <authorList>
            <consortium name="Genoscope - CEA"/>
            <person name="William W."/>
        </authorList>
    </citation>
    <scope>NUCLEOTIDE SEQUENCE</scope>
</reference>
<evidence type="ECO:0000313" key="1">
    <source>
        <dbReference type="EMBL" id="CAD8089341.1"/>
    </source>
</evidence>